<protein>
    <submittedName>
        <fullName evidence="1">Uncharacterized protein</fullName>
    </submittedName>
</protein>
<gene>
    <name evidence="1" type="ORF">CNECB9_3510008</name>
</gene>
<dbReference type="EMBL" id="FMSH01000281">
    <property type="protein sequence ID" value="SCU77014.1"/>
    <property type="molecule type" value="Genomic_DNA"/>
</dbReference>
<dbReference type="AlphaFoldDB" id="A0A1K0JPL1"/>
<name>A0A1K0JPL1_CUPNE</name>
<sequence>MVLLDDLPRSALGKVLKPQLRAMLEAQRQPG</sequence>
<organism evidence="1">
    <name type="scientific">Cupriavidus necator</name>
    <name type="common">Alcaligenes eutrophus</name>
    <name type="synonym">Ralstonia eutropha</name>
    <dbReference type="NCBI Taxonomy" id="106590"/>
    <lineage>
        <taxon>Bacteria</taxon>
        <taxon>Pseudomonadati</taxon>
        <taxon>Pseudomonadota</taxon>
        <taxon>Betaproteobacteria</taxon>
        <taxon>Burkholderiales</taxon>
        <taxon>Burkholderiaceae</taxon>
        <taxon>Cupriavidus</taxon>
    </lineage>
</organism>
<accession>A0A1K0JPL1</accession>
<reference evidence="1" key="1">
    <citation type="submission" date="2016-09" db="EMBL/GenBank/DDBJ databases">
        <authorList>
            <person name="Capua I."/>
            <person name="De Benedictis P."/>
            <person name="Joannis T."/>
            <person name="Lombin L.H."/>
            <person name="Cattoli G."/>
        </authorList>
    </citation>
    <scope>NUCLEOTIDE SEQUENCE</scope>
    <source>
        <strain evidence="1">B9</strain>
    </source>
</reference>
<proteinExistence type="predicted"/>
<evidence type="ECO:0000313" key="1">
    <source>
        <dbReference type="EMBL" id="SCU77014.1"/>
    </source>
</evidence>